<dbReference type="Proteomes" id="UP000244336">
    <property type="component" value="Chromosome 8"/>
</dbReference>
<organism evidence="2 3">
    <name type="scientific">Panicum hallii var. hallii</name>
    <dbReference type="NCBI Taxonomy" id="1504633"/>
    <lineage>
        <taxon>Eukaryota</taxon>
        <taxon>Viridiplantae</taxon>
        <taxon>Streptophyta</taxon>
        <taxon>Embryophyta</taxon>
        <taxon>Tracheophyta</taxon>
        <taxon>Spermatophyta</taxon>
        <taxon>Magnoliopsida</taxon>
        <taxon>Liliopsida</taxon>
        <taxon>Poales</taxon>
        <taxon>Poaceae</taxon>
        <taxon>PACMAD clade</taxon>
        <taxon>Panicoideae</taxon>
        <taxon>Panicodae</taxon>
        <taxon>Paniceae</taxon>
        <taxon>Panicinae</taxon>
        <taxon>Panicum</taxon>
        <taxon>Panicum sect. Panicum</taxon>
    </lineage>
</organism>
<sequence>MMSRKRNLTIREAMESSTGLFHEFGWRRSYKNWLPTAPPPRVPFLTSRGASGWRERRPATASGGSSTRRQRRPTGVGARGGVEAGGPRWELDARAEAAGRRGSSWRGKGASAGA</sequence>
<protein>
    <submittedName>
        <fullName evidence="2">Uncharacterized protein</fullName>
    </submittedName>
</protein>
<dbReference type="EMBL" id="CM009756">
    <property type="protein sequence ID" value="PUZ43447.1"/>
    <property type="molecule type" value="Genomic_DNA"/>
</dbReference>
<evidence type="ECO:0000256" key="1">
    <source>
        <dbReference type="SAM" id="MobiDB-lite"/>
    </source>
</evidence>
<proteinExistence type="predicted"/>
<evidence type="ECO:0000313" key="2">
    <source>
        <dbReference type="EMBL" id="PUZ43447.1"/>
    </source>
</evidence>
<dbReference type="Gramene" id="PUZ43447">
    <property type="protein sequence ID" value="PUZ43447"/>
    <property type="gene ID" value="GQ55_8G010500"/>
</dbReference>
<dbReference type="AlphaFoldDB" id="A0A2T7CJC3"/>
<feature type="compositionally biased region" description="Basic and acidic residues" evidence="1">
    <location>
        <begin position="89"/>
        <end position="99"/>
    </location>
</feature>
<name>A0A2T7CJC3_9POAL</name>
<accession>A0A2T7CJC3</accession>
<evidence type="ECO:0000313" key="3">
    <source>
        <dbReference type="Proteomes" id="UP000244336"/>
    </source>
</evidence>
<reference evidence="2 3" key="1">
    <citation type="submission" date="2018-04" db="EMBL/GenBank/DDBJ databases">
        <title>WGS assembly of Panicum hallii var. hallii HAL2.</title>
        <authorList>
            <person name="Lovell J."/>
            <person name="Jenkins J."/>
            <person name="Lowry D."/>
            <person name="Mamidi S."/>
            <person name="Sreedasyam A."/>
            <person name="Weng X."/>
            <person name="Barry K."/>
            <person name="Bonette J."/>
            <person name="Campitelli B."/>
            <person name="Daum C."/>
            <person name="Gordon S."/>
            <person name="Gould B."/>
            <person name="Lipzen A."/>
            <person name="MacQueen A."/>
            <person name="Palacio-Mejia J."/>
            <person name="Plott C."/>
            <person name="Shakirov E."/>
            <person name="Shu S."/>
            <person name="Yoshinaga Y."/>
            <person name="Zane M."/>
            <person name="Rokhsar D."/>
            <person name="Grimwood J."/>
            <person name="Schmutz J."/>
            <person name="Juenger T."/>
        </authorList>
    </citation>
    <scope>NUCLEOTIDE SEQUENCE [LARGE SCALE GENOMIC DNA]</scope>
    <source>
        <strain evidence="3">cv. HAL2</strain>
    </source>
</reference>
<feature type="compositionally biased region" description="Low complexity" evidence="1">
    <location>
        <begin position="100"/>
        <end position="114"/>
    </location>
</feature>
<gene>
    <name evidence="2" type="ORF">GQ55_8G010500</name>
</gene>
<feature type="region of interest" description="Disordered" evidence="1">
    <location>
        <begin position="37"/>
        <end position="114"/>
    </location>
</feature>
<keyword evidence="3" id="KW-1185">Reference proteome</keyword>